<reference evidence="1 2" key="1">
    <citation type="submission" date="2018-06" db="EMBL/GenBank/DDBJ databases">
        <title>Sphaerisporangium craniellae sp. nov., isolated from a marine sponge in the South China Sea.</title>
        <authorList>
            <person name="Li L."/>
        </authorList>
    </citation>
    <scope>NUCLEOTIDE SEQUENCE [LARGE SCALE GENOMIC DNA]</scope>
    <source>
        <strain evidence="1 2">LHW63015</strain>
    </source>
</reference>
<evidence type="ECO:0008006" key="3">
    <source>
        <dbReference type="Google" id="ProtNLM"/>
    </source>
</evidence>
<proteinExistence type="predicted"/>
<accession>A0A366LKU8</accession>
<dbReference type="Pfam" id="PF00805">
    <property type="entry name" value="Pentapeptide"/>
    <property type="match status" value="2"/>
</dbReference>
<name>A0A366LKU8_9ACTN</name>
<keyword evidence="2" id="KW-1185">Reference proteome</keyword>
<protein>
    <recommendedName>
        <fullName evidence="3">Pentapeptide repeat-containing protein</fullName>
    </recommendedName>
</protein>
<dbReference type="AlphaFoldDB" id="A0A366LKU8"/>
<dbReference type="Proteomes" id="UP000253303">
    <property type="component" value="Unassembled WGS sequence"/>
</dbReference>
<dbReference type="EMBL" id="QMEY01000032">
    <property type="protein sequence ID" value="RBQ14521.1"/>
    <property type="molecule type" value="Genomic_DNA"/>
</dbReference>
<evidence type="ECO:0000313" key="1">
    <source>
        <dbReference type="EMBL" id="RBQ14521.1"/>
    </source>
</evidence>
<dbReference type="OrthoDB" id="2579959at2"/>
<dbReference type="PANTHER" id="PTHR14136">
    <property type="entry name" value="BTB_POZ DOMAIN-CONTAINING PROTEIN KCTD9"/>
    <property type="match status" value="1"/>
</dbReference>
<dbReference type="SUPFAM" id="SSF141571">
    <property type="entry name" value="Pentapeptide repeat-like"/>
    <property type="match status" value="1"/>
</dbReference>
<dbReference type="Gene3D" id="2.160.20.80">
    <property type="entry name" value="E3 ubiquitin-protein ligase SopA"/>
    <property type="match status" value="1"/>
</dbReference>
<dbReference type="InterPro" id="IPR001646">
    <property type="entry name" value="5peptide_repeat"/>
</dbReference>
<gene>
    <name evidence="1" type="ORF">DP939_40370</name>
</gene>
<evidence type="ECO:0000313" key="2">
    <source>
        <dbReference type="Proteomes" id="UP000253303"/>
    </source>
</evidence>
<dbReference type="RefSeq" id="WP_113986115.1">
    <property type="nucleotide sequence ID" value="NZ_QMEY01000032.1"/>
</dbReference>
<dbReference type="InterPro" id="IPR051082">
    <property type="entry name" value="Pentapeptide-BTB/POZ_domain"/>
</dbReference>
<sequence>MECSTIRGVQVLLPAVEEEFLTATNSLDVGNEGKLAEFVYAGSDLRQLSLNDIALSTGRVADLRVQRVVFHGLRVSSVEFVDCELSELRWSDSKLSRVKFTNCKLLGAAFDDVTLDDVMFERCRLDYAGFASSPAVNRYRGAGGLIFTGCSLQEAAFTGVDLSRALFDECELRRTEFVGGHLRGCDLRGQDLSAIRGVGSLKGVTIERSQVHQLGEALAAELDVTYGEDA</sequence>
<comment type="caution">
    <text evidence="1">The sequence shown here is derived from an EMBL/GenBank/DDBJ whole genome shotgun (WGS) entry which is preliminary data.</text>
</comment>
<dbReference type="PANTHER" id="PTHR14136:SF17">
    <property type="entry name" value="BTB_POZ DOMAIN-CONTAINING PROTEIN KCTD9"/>
    <property type="match status" value="1"/>
</dbReference>
<organism evidence="1 2">
    <name type="scientific">Spongiactinospora rosea</name>
    <dbReference type="NCBI Taxonomy" id="2248750"/>
    <lineage>
        <taxon>Bacteria</taxon>
        <taxon>Bacillati</taxon>
        <taxon>Actinomycetota</taxon>
        <taxon>Actinomycetes</taxon>
        <taxon>Streptosporangiales</taxon>
        <taxon>Streptosporangiaceae</taxon>
        <taxon>Spongiactinospora</taxon>
    </lineage>
</organism>